<accession>A0A5B8W8X3</accession>
<dbReference type="InterPro" id="IPR050698">
    <property type="entry name" value="MBL"/>
</dbReference>
<dbReference type="Proteomes" id="UP000321362">
    <property type="component" value="Chromosome"/>
</dbReference>
<dbReference type="Pfam" id="PF00753">
    <property type="entry name" value="Lactamase_B"/>
    <property type="match status" value="1"/>
</dbReference>
<evidence type="ECO:0000256" key="1">
    <source>
        <dbReference type="ARBA" id="ARBA00022801"/>
    </source>
</evidence>
<dbReference type="InterPro" id="IPR036866">
    <property type="entry name" value="RibonucZ/Hydroxyglut_hydro"/>
</dbReference>
<evidence type="ECO:0000259" key="3">
    <source>
        <dbReference type="SMART" id="SM01027"/>
    </source>
</evidence>
<dbReference type="CDD" id="cd16295">
    <property type="entry name" value="TTHA0252-CPSF-like_MBL-fold"/>
    <property type="match status" value="1"/>
</dbReference>
<reference evidence="4 5" key="1">
    <citation type="journal article" date="2013" name="J. Microbiol.">
        <title>Mucilaginibacter ginsenosidivorax sp. nov., with ginsenoside converting activity isolated from sediment.</title>
        <authorList>
            <person name="Kim J.K."/>
            <person name="Choi T.E."/>
            <person name="Liu Q.M."/>
            <person name="Park H.Y."/>
            <person name="Yi T.H."/>
            <person name="Yoon M.H."/>
            <person name="Kim S.C."/>
            <person name="Im W.T."/>
        </authorList>
    </citation>
    <scope>NUCLEOTIDE SEQUENCE [LARGE SCALE GENOMIC DNA]</scope>
    <source>
        <strain evidence="4 5">KHI28</strain>
    </source>
</reference>
<dbReference type="PANTHER" id="PTHR11203:SF37">
    <property type="entry name" value="INTEGRATOR COMPLEX SUBUNIT 11"/>
    <property type="match status" value="1"/>
</dbReference>
<organism evidence="4 5">
    <name type="scientific">Mucilaginibacter ginsenosidivorax</name>
    <dbReference type="NCBI Taxonomy" id="862126"/>
    <lineage>
        <taxon>Bacteria</taxon>
        <taxon>Pseudomonadati</taxon>
        <taxon>Bacteroidota</taxon>
        <taxon>Sphingobacteriia</taxon>
        <taxon>Sphingobacteriales</taxon>
        <taxon>Sphingobacteriaceae</taxon>
        <taxon>Mucilaginibacter</taxon>
    </lineage>
</organism>
<protein>
    <submittedName>
        <fullName evidence="4">MBL fold metallo-hydrolase</fullName>
    </submittedName>
</protein>
<dbReference type="GO" id="GO:0016787">
    <property type="term" value="F:hydrolase activity"/>
    <property type="evidence" value="ECO:0007669"/>
    <property type="project" value="UniProtKB-KW"/>
</dbReference>
<keyword evidence="5" id="KW-1185">Reference proteome</keyword>
<dbReference type="Gene3D" id="3.60.15.10">
    <property type="entry name" value="Ribonuclease Z/Hydroxyacylglutathione hydrolase-like"/>
    <property type="match status" value="1"/>
</dbReference>
<dbReference type="InterPro" id="IPR011108">
    <property type="entry name" value="RMMBL"/>
</dbReference>
<dbReference type="InterPro" id="IPR022712">
    <property type="entry name" value="Beta_Casp"/>
</dbReference>
<dbReference type="AlphaFoldDB" id="A0A5B8W8X3"/>
<evidence type="ECO:0000259" key="2">
    <source>
        <dbReference type="SMART" id="SM00849"/>
    </source>
</evidence>
<dbReference type="Pfam" id="PF10996">
    <property type="entry name" value="Beta-Casp"/>
    <property type="match status" value="1"/>
</dbReference>
<feature type="domain" description="Metallo-beta-lactamase" evidence="2">
    <location>
        <begin position="26"/>
        <end position="238"/>
    </location>
</feature>
<sequence>MQTSTASDVKKSPVYLQSLGAAGTVTGSKHLLITPDLNILVDCGLFQGVKALREKNWEQPPVNPADIGALILTHAHLDHCGYIPLLVKNGYRKKIYMSQPTRDLTELILRDCAKLQEEDAEKANKHGYSKHQPAQPLYTVADVEAALPYFKVCAIHVAIRLNEHISFKFYPSGHIPGACSVKISCYQKTIIFSGDIGRNESELLPAPEPLNDADFVVMESTYGDRLHAKTDVALEMAMIINDTIFNKGNILIPCFAVGRAQEVMHLIYRLKKQKQIPSAIPEYLDSPMAASAGKVLQHYPEWFNIDDKECAAMFSGVTINQDYKNTEKIIRRRGSKIVMAASGMLTGGRVLEYLKHYLGDARNTILLIGFQAEGTRGRALLNKAYELKIHGKYYPVNAQVKEIEGLSAHADQLELIAWLKQFKKSQPLVYLVHGEPCAQEVLRVKIKDELQLQVKIMKQYEKELLFTV</sequence>
<gene>
    <name evidence="4" type="ORF">FSB76_00740</name>
</gene>
<evidence type="ECO:0000313" key="4">
    <source>
        <dbReference type="EMBL" id="QEC80354.1"/>
    </source>
</evidence>
<dbReference type="SUPFAM" id="SSF56281">
    <property type="entry name" value="Metallo-hydrolase/oxidoreductase"/>
    <property type="match status" value="1"/>
</dbReference>
<keyword evidence="1 4" id="KW-0378">Hydrolase</keyword>
<dbReference type="OrthoDB" id="9803916at2"/>
<dbReference type="Pfam" id="PF07521">
    <property type="entry name" value="RMMBL"/>
    <property type="match status" value="1"/>
</dbReference>
<proteinExistence type="predicted"/>
<dbReference type="GO" id="GO:0004521">
    <property type="term" value="F:RNA endonuclease activity"/>
    <property type="evidence" value="ECO:0007669"/>
    <property type="project" value="TreeGrafter"/>
</dbReference>
<feature type="domain" description="Beta-Casp" evidence="3">
    <location>
        <begin position="260"/>
        <end position="380"/>
    </location>
</feature>
<dbReference type="PANTHER" id="PTHR11203">
    <property type="entry name" value="CLEAVAGE AND POLYADENYLATION SPECIFICITY FACTOR FAMILY MEMBER"/>
    <property type="match status" value="1"/>
</dbReference>
<dbReference type="Gene3D" id="3.40.50.10890">
    <property type="match status" value="1"/>
</dbReference>
<dbReference type="KEGG" id="mgk:FSB76_00740"/>
<name>A0A5B8W8X3_9SPHI</name>
<evidence type="ECO:0000313" key="5">
    <source>
        <dbReference type="Proteomes" id="UP000321362"/>
    </source>
</evidence>
<dbReference type="InterPro" id="IPR001279">
    <property type="entry name" value="Metallo-B-lactamas"/>
</dbReference>
<dbReference type="SMART" id="SM01027">
    <property type="entry name" value="Beta-Casp"/>
    <property type="match status" value="1"/>
</dbReference>
<dbReference type="SMART" id="SM00849">
    <property type="entry name" value="Lactamase_B"/>
    <property type="match status" value="1"/>
</dbReference>
<dbReference type="EMBL" id="CP042437">
    <property type="protein sequence ID" value="QEC80354.1"/>
    <property type="molecule type" value="Genomic_DNA"/>
</dbReference>